<organism evidence="1 2">
    <name type="scientific">Neptunicoccus cionae</name>
    <dbReference type="NCBI Taxonomy" id="2035344"/>
    <lineage>
        <taxon>Bacteria</taxon>
        <taxon>Pseudomonadati</taxon>
        <taxon>Pseudomonadota</taxon>
        <taxon>Alphaproteobacteria</taxon>
        <taxon>Rhodobacterales</taxon>
        <taxon>Paracoccaceae</taxon>
        <taxon>Neptunicoccus</taxon>
    </lineage>
</organism>
<reference evidence="1" key="1">
    <citation type="journal article" date="2014" name="Int. J. Syst. Evol. Microbiol.">
        <title>Complete genome sequence of Corynebacterium casei LMG S-19264T (=DSM 44701T), isolated from a smear-ripened cheese.</title>
        <authorList>
            <consortium name="US DOE Joint Genome Institute (JGI-PGF)"/>
            <person name="Walter F."/>
            <person name="Albersmeier A."/>
            <person name="Kalinowski J."/>
            <person name="Ruckert C."/>
        </authorList>
    </citation>
    <scope>NUCLEOTIDE SEQUENCE</scope>
    <source>
        <strain evidence="1">CGMCC 1.15880</strain>
    </source>
</reference>
<evidence type="ECO:0000313" key="1">
    <source>
        <dbReference type="EMBL" id="GGA06061.1"/>
    </source>
</evidence>
<dbReference type="Proteomes" id="UP000628017">
    <property type="component" value="Unassembled WGS sequence"/>
</dbReference>
<protein>
    <submittedName>
        <fullName evidence="1">Uncharacterized protein</fullName>
    </submittedName>
</protein>
<dbReference type="AlphaFoldDB" id="A0A916QSK4"/>
<reference evidence="1" key="2">
    <citation type="submission" date="2020-09" db="EMBL/GenBank/DDBJ databases">
        <authorList>
            <person name="Sun Q."/>
            <person name="Zhou Y."/>
        </authorList>
    </citation>
    <scope>NUCLEOTIDE SEQUENCE</scope>
    <source>
        <strain evidence="1">CGMCC 1.15880</strain>
    </source>
</reference>
<dbReference type="EMBL" id="BMKA01000001">
    <property type="protein sequence ID" value="GGA06061.1"/>
    <property type="molecule type" value="Genomic_DNA"/>
</dbReference>
<accession>A0A916QSK4</accession>
<proteinExistence type="predicted"/>
<dbReference type="InterPro" id="IPR006311">
    <property type="entry name" value="TAT_signal"/>
</dbReference>
<dbReference type="RefSeq" id="WP_188670099.1">
    <property type="nucleotide sequence ID" value="NZ_BMKA01000001.1"/>
</dbReference>
<keyword evidence="2" id="KW-1185">Reference proteome</keyword>
<comment type="caution">
    <text evidence="1">The sequence shown here is derived from an EMBL/GenBank/DDBJ whole genome shotgun (WGS) entry which is preliminary data.</text>
</comment>
<dbReference type="PROSITE" id="PS51318">
    <property type="entry name" value="TAT"/>
    <property type="match status" value="1"/>
</dbReference>
<name>A0A916QSK4_9RHOB</name>
<evidence type="ECO:0000313" key="2">
    <source>
        <dbReference type="Proteomes" id="UP000628017"/>
    </source>
</evidence>
<sequence>MGISRRAVLLSGGAVVAAAGLAAFSFRPKGFTEIGRAALLRAYGRELPHDVIEPFLADAESFLRRETQLETANTLYFMDGAYGLPEGFDSEDWIEAFMVHRFAMSTTVIAAAETGDPIEYTGFFDPHGAPCSNQLSYFNAPV</sequence>
<gene>
    <name evidence="1" type="ORF">GCM10011498_02180</name>
</gene>